<dbReference type="CDD" id="cd00454">
    <property type="entry name" value="TrHb1_N"/>
    <property type="match status" value="1"/>
</dbReference>
<keyword evidence="2 7" id="KW-0813">Transport</keyword>
<evidence type="ECO:0000256" key="4">
    <source>
        <dbReference type="ARBA" id="ARBA00022621"/>
    </source>
</evidence>
<evidence type="ECO:0000256" key="6">
    <source>
        <dbReference type="ARBA" id="ARBA00023004"/>
    </source>
</evidence>
<dbReference type="GO" id="GO:0046872">
    <property type="term" value="F:metal ion binding"/>
    <property type="evidence" value="ECO:0007669"/>
    <property type="project" value="UniProtKB-UniRule"/>
</dbReference>
<dbReference type="PIRSF" id="PIRSF002030">
    <property type="entry name" value="Globin_Protozoa/Cyanobacteria"/>
    <property type="match status" value="1"/>
</dbReference>
<dbReference type="Gene3D" id="1.10.490.10">
    <property type="entry name" value="Globins"/>
    <property type="match status" value="1"/>
</dbReference>
<gene>
    <name evidence="10" type="ORF">BLA60_08125</name>
</gene>
<dbReference type="InterPro" id="IPR009050">
    <property type="entry name" value="Globin-like_sf"/>
</dbReference>
<dbReference type="InterPro" id="IPR001486">
    <property type="entry name" value="Hemoglobin_trunc"/>
</dbReference>
<keyword evidence="3 7" id="KW-0349">Heme</keyword>
<feature type="binding site" description="distal binding residue" evidence="9">
    <location>
        <position position="69"/>
    </location>
    <ligand>
        <name>heme</name>
        <dbReference type="ChEBI" id="CHEBI:30413"/>
    </ligand>
    <ligandPart>
        <name>Fe</name>
        <dbReference type="ChEBI" id="CHEBI:18248"/>
    </ligandPart>
</feature>
<keyword evidence="6 7" id="KW-0408">Iron</keyword>
<comment type="caution">
    <text evidence="10">The sequence shown here is derived from an EMBL/GenBank/DDBJ whole genome shotgun (WGS) entry which is preliminary data.</text>
</comment>
<name>A0A7Z1B0F4_9PSEU</name>
<dbReference type="InterPro" id="IPR016339">
    <property type="entry name" value="Hemoglobin_trunc_I"/>
</dbReference>
<dbReference type="Pfam" id="PF01152">
    <property type="entry name" value="Bac_globin"/>
    <property type="match status" value="1"/>
</dbReference>
<sequence>MTIYEDIGGQEALAAVVDDFYDRVLADPALTGSFAGVNLARLKGLQVEFFAVALGGPDEYGGRTMKEVHRGLGITRHQFDLVAGHLEGSLRTAGVPGETVPDIMAAVAPLAGDIVSAE</sequence>
<dbReference type="GO" id="GO:0019825">
    <property type="term" value="F:oxygen binding"/>
    <property type="evidence" value="ECO:0007669"/>
    <property type="project" value="InterPro"/>
</dbReference>
<organism evidence="10 11">
    <name type="scientific">Actinophytocola xinjiangensis</name>
    <dbReference type="NCBI Taxonomy" id="485602"/>
    <lineage>
        <taxon>Bacteria</taxon>
        <taxon>Bacillati</taxon>
        <taxon>Actinomycetota</taxon>
        <taxon>Actinomycetes</taxon>
        <taxon>Pseudonocardiales</taxon>
        <taxon>Pseudonocardiaceae</taxon>
    </lineage>
</organism>
<evidence type="ECO:0000313" key="11">
    <source>
        <dbReference type="Proteomes" id="UP000185696"/>
    </source>
</evidence>
<evidence type="ECO:0000256" key="9">
    <source>
        <dbReference type="PIRSR" id="PIRSR601486-1"/>
    </source>
</evidence>
<evidence type="ECO:0000256" key="7">
    <source>
        <dbReference type="PIRNR" id="PIRNR002030"/>
    </source>
</evidence>
<evidence type="ECO:0000256" key="5">
    <source>
        <dbReference type="ARBA" id="ARBA00022723"/>
    </source>
</evidence>
<dbReference type="Proteomes" id="UP000185696">
    <property type="component" value="Unassembled WGS sequence"/>
</dbReference>
<feature type="binding site" description="proximal binding residue" evidence="8">
    <location>
        <position position="69"/>
    </location>
    <ligand>
        <name>heme</name>
        <dbReference type="ChEBI" id="CHEBI:30413"/>
    </ligand>
    <ligandPart>
        <name>Fe</name>
        <dbReference type="ChEBI" id="CHEBI:18248"/>
    </ligandPart>
</feature>
<evidence type="ECO:0000313" key="10">
    <source>
        <dbReference type="EMBL" id="OLF11992.1"/>
    </source>
</evidence>
<dbReference type="GO" id="GO:0020037">
    <property type="term" value="F:heme binding"/>
    <property type="evidence" value="ECO:0007669"/>
    <property type="project" value="InterPro"/>
</dbReference>
<dbReference type="OrthoDB" id="9798157at2"/>
<dbReference type="AlphaFoldDB" id="A0A7Z1B0F4"/>
<dbReference type="InterPro" id="IPR012292">
    <property type="entry name" value="Globin/Proto"/>
</dbReference>
<accession>A0A7Z1B0F4</accession>
<keyword evidence="5 7" id="KW-0479">Metal-binding</keyword>
<dbReference type="EMBL" id="MSIF01000003">
    <property type="protein sequence ID" value="OLF11992.1"/>
    <property type="molecule type" value="Genomic_DNA"/>
</dbReference>
<evidence type="ECO:0000256" key="2">
    <source>
        <dbReference type="ARBA" id="ARBA00022448"/>
    </source>
</evidence>
<evidence type="ECO:0000256" key="1">
    <source>
        <dbReference type="ARBA" id="ARBA00009660"/>
    </source>
</evidence>
<dbReference type="PROSITE" id="PS01213">
    <property type="entry name" value="GLOBIN_FAM_2"/>
    <property type="match status" value="1"/>
</dbReference>
<evidence type="ECO:0000256" key="3">
    <source>
        <dbReference type="ARBA" id="ARBA00022617"/>
    </source>
</evidence>
<reference evidence="10 11" key="1">
    <citation type="submission" date="2016-12" db="EMBL/GenBank/DDBJ databases">
        <title>The draft genome sequence of Actinophytocola xinjiangensis.</title>
        <authorList>
            <person name="Wang W."/>
            <person name="Yuan L."/>
        </authorList>
    </citation>
    <scope>NUCLEOTIDE SEQUENCE [LARGE SCALE GENOMIC DNA]</scope>
    <source>
        <strain evidence="10 11">CGMCC 4.4663</strain>
    </source>
</reference>
<comment type="cofactor">
    <cofactor evidence="8">
        <name>heme</name>
        <dbReference type="ChEBI" id="CHEBI:30413"/>
    </cofactor>
    <text evidence="8">Binds 1 heme group per subunit.</text>
</comment>
<dbReference type="RefSeq" id="WP_075132180.1">
    <property type="nucleotide sequence ID" value="NZ_MSIF01000003.1"/>
</dbReference>
<protein>
    <recommendedName>
        <fullName evidence="7">Group 1 truncated hemoglobin</fullName>
    </recommendedName>
</protein>
<proteinExistence type="inferred from homology"/>
<keyword evidence="11" id="KW-1185">Reference proteome</keyword>
<evidence type="ECO:0000256" key="8">
    <source>
        <dbReference type="PIRSR" id="PIRSR002030-1"/>
    </source>
</evidence>
<comment type="similarity">
    <text evidence="1 7">Belongs to the truncated hemoglobin family. Group I subfamily.</text>
</comment>
<dbReference type="SUPFAM" id="SSF46458">
    <property type="entry name" value="Globin-like"/>
    <property type="match status" value="1"/>
</dbReference>
<dbReference type="InterPro" id="IPR019795">
    <property type="entry name" value="Globin_bac-like_CS"/>
</dbReference>
<dbReference type="GO" id="GO:0005344">
    <property type="term" value="F:oxygen carrier activity"/>
    <property type="evidence" value="ECO:0007669"/>
    <property type="project" value="UniProtKB-UniRule"/>
</dbReference>
<keyword evidence="4 7" id="KW-0561">Oxygen transport</keyword>